<comment type="caution">
    <text evidence="2">The sequence shown here is derived from an EMBL/GenBank/DDBJ whole genome shotgun (WGS) entry which is preliminary data.</text>
</comment>
<feature type="chain" id="PRO_5045491939" evidence="1">
    <location>
        <begin position="22"/>
        <end position="208"/>
    </location>
</feature>
<dbReference type="InterPro" id="IPR037066">
    <property type="entry name" value="Plug_dom_sf"/>
</dbReference>
<keyword evidence="1" id="KW-0732">Signal</keyword>
<proteinExistence type="predicted"/>
<evidence type="ECO:0000256" key="1">
    <source>
        <dbReference type="SAM" id="SignalP"/>
    </source>
</evidence>
<organism evidence="2 3">
    <name type="scientific">Flavobacterium flavipallidum</name>
    <dbReference type="NCBI Taxonomy" id="3139140"/>
    <lineage>
        <taxon>Bacteria</taxon>
        <taxon>Pseudomonadati</taxon>
        <taxon>Bacteroidota</taxon>
        <taxon>Flavobacteriia</taxon>
        <taxon>Flavobacteriales</taxon>
        <taxon>Flavobacteriaceae</taxon>
        <taxon>Flavobacterium</taxon>
    </lineage>
</organism>
<name>A0ABU9HJB5_9FLAO</name>
<gene>
    <name evidence="2" type="ORF">AAEO59_04045</name>
</gene>
<dbReference type="SUPFAM" id="SSF56935">
    <property type="entry name" value="Porins"/>
    <property type="match status" value="1"/>
</dbReference>
<dbReference type="Pfam" id="PF13715">
    <property type="entry name" value="CarbopepD_reg_2"/>
    <property type="match status" value="1"/>
</dbReference>
<dbReference type="InterPro" id="IPR008969">
    <property type="entry name" value="CarboxyPept-like_regulatory"/>
</dbReference>
<accession>A0ABU9HJB5</accession>
<dbReference type="Gene3D" id="2.60.40.1120">
    <property type="entry name" value="Carboxypeptidase-like, regulatory domain"/>
    <property type="match status" value="1"/>
</dbReference>
<evidence type="ECO:0000313" key="3">
    <source>
        <dbReference type="Proteomes" id="UP001398556"/>
    </source>
</evidence>
<dbReference type="EMBL" id="JBBYHU010000005">
    <property type="protein sequence ID" value="MEL1240214.1"/>
    <property type="molecule type" value="Genomic_DNA"/>
</dbReference>
<dbReference type="Gene3D" id="2.170.130.10">
    <property type="entry name" value="TonB-dependent receptor, plug domain"/>
    <property type="match status" value="1"/>
</dbReference>
<protein>
    <submittedName>
        <fullName evidence="2">Carboxypeptidase-like regulatory domain-containing protein</fullName>
    </submittedName>
</protein>
<evidence type="ECO:0000313" key="2">
    <source>
        <dbReference type="EMBL" id="MEL1240214.1"/>
    </source>
</evidence>
<keyword evidence="3" id="KW-1185">Reference proteome</keyword>
<dbReference type="SUPFAM" id="SSF49464">
    <property type="entry name" value="Carboxypeptidase regulatory domain-like"/>
    <property type="match status" value="1"/>
</dbReference>
<reference evidence="2 3" key="1">
    <citation type="submission" date="2024-04" db="EMBL/GenBank/DDBJ databases">
        <title>Flavobacterium sp. DGU99 16S ribosomal RNA gene Genome sequencing and assembly.</title>
        <authorList>
            <person name="Park S."/>
        </authorList>
    </citation>
    <scope>NUCLEOTIDE SEQUENCE [LARGE SCALE GENOMIC DNA]</scope>
    <source>
        <strain evidence="2 3">DGU99</strain>
    </source>
</reference>
<feature type="signal peptide" evidence="1">
    <location>
        <begin position="1"/>
        <end position="21"/>
    </location>
</feature>
<dbReference type="Proteomes" id="UP001398556">
    <property type="component" value="Unassembled WGS sequence"/>
</dbReference>
<sequence>MKNSNTFVFILLFVNAFAIYAQNQNSNNITESLNTDNPHELYKAINEKPENPLLIVNDFIWGHDNSILNLFEPNNIKEVEVLKDKDFNIYGDKGKNGVIKITLKDQNINTIEKFKEVFDLLNNNSKKQKISGMIYDSDNKPISNVNISNLNSKESFRTDSNGNYSLIAYENDILVFNLNGFKTKIIKVKTTNINIFLDTNPKSEIYIR</sequence>
<dbReference type="RefSeq" id="WP_341699459.1">
    <property type="nucleotide sequence ID" value="NZ_JBBYHU010000005.1"/>
</dbReference>